<proteinExistence type="predicted"/>
<dbReference type="EMBL" id="JANPWB010000016">
    <property type="protein sequence ID" value="KAJ1080806.1"/>
    <property type="molecule type" value="Genomic_DNA"/>
</dbReference>
<accession>A0AAV7KNE4</accession>
<dbReference type="Proteomes" id="UP001066276">
    <property type="component" value="Chromosome 12"/>
</dbReference>
<keyword evidence="3" id="KW-1185">Reference proteome</keyword>
<protein>
    <submittedName>
        <fullName evidence="2">Uncharacterized protein</fullName>
    </submittedName>
</protein>
<evidence type="ECO:0000256" key="1">
    <source>
        <dbReference type="SAM" id="MobiDB-lite"/>
    </source>
</evidence>
<organism evidence="2 3">
    <name type="scientific">Pleurodeles waltl</name>
    <name type="common">Iberian ribbed newt</name>
    <dbReference type="NCBI Taxonomy" id="8319"/>
    <lineage>
        <taxon>Eukaryota</taxon>
        <taxon>Metazoa</taxon>
        <taxon>Chordata</taxon>
        <taxon>Craniata</taxon>
        <taxon>Vertebrata</taxon>
        <taxon>Euteleostomi</taxon>
        <taxon>Amphibia</taxon>
        <taxon>Batrachia</taxon>
        <taxon>Caudata</taxon>
        <taxon>Salamandroidea</taxon>
        <taxon>Salamandridae</taxon>
        <taxon>Pleurodelinae</taxon>
        <taxon>Pleurodeles</taxon>
    </lineage>
</organism>
<name>A0AAV7KNE4_PLEWA</name>
<reference evidence="2" key="1">
    <citation type="journal article" date="2022" name="bioRxiv">
        <title>Sequencing and chromosome-scale assembly of the giantPleurodeles waltlgenome.</title>
        <authorList>
            <person name="Brown T."/>
            <person name="Elewa A."/>
            <person name="Iarovenko S."/>
            <person name="Subramanian E."/>
            <person name="Araus A.J."/>
            <person name="Petzold A."/>
            <person name="Susuki M."/>
            <person name="Suzuki K.-i.T."/>
            <person name="Hayashi T."/>
            <person name="Toyoda A."/>
            <person name="Oliveira C."/>
            <person name="Osipova E."/>
            <person name="Leigh N.D."/>
            <person name="Simon A."/>
            <person name="Yun M.H."/>
        </authorList>
    </citation>
    <scope>NUCLEOTIDE SEQUENCE</scope>
    <source>
        <strain evidence="2">20211129_DDA</strain>
        <tissue evidence="2">Liver</tissue>
    </source>
</reference>
<evidence type="ECO:0000313" key="3">
    <source>
        <dbReference type="Proteomes" id="UP001066276"/>
    </source>
</evidence>
<feature type="region of interest" description="Disordered" evidence="1">
    <location>
        <begin position="78"/>
        <end position="108"/>
    </location>
</feature>
<evidence type="ECO:0000313" key="2">
    <source>
        <dbReference type="EMBL" id="KAJ1080806.1"/>
    </source>
</evidence>
<dbReference type="AlphaFoldDB" id="A0AAV7KNE4"/>
<sequence>MGSFRCLIATARLVRAHPAGRAPEFVRLTDAAGVDSRAFSRLAREQRALLAASGAVRCHSCASSSASLAVSLSPRGHQLDANRGRYLPSTRRASLSLEQSPAEAAPCP</sequence>
<gene>
    <name evidence="2" type="ORF">NDU88_000995</name>
</gene>
<comment type="caution">
    <text evidence="2">The sequence shown here is derived from an EMBL/GenBank/DDBJ whole genome shotgun (WGS) entry which is preliminary data.</text>
</comment>